<evidence type="ECO:0000313" key="4">
    <source>
        <dbReference type="Proteomes" id="UP000054639"/>
    </source>
</evidence>
<dbReference type="GO" id="GO:0018785">
    <property type="term" value="F:haloacetate dehalogenase activity"/>
    <property type="evidence" value="ECO:0007669"/>
    <property type="project" value="UniProtKB-EC"/>
</dbReference>
<feature type="domain" description="AB hydrolase-1" evidence="1">
    <location>
        <begin position="21"/>
        <end position="246"/>
    </location>
</feature>
<dbReference type="EMBL" id="UGOW01000001">
    <property type="protein sequence ID" value="STY16277.1"/>
    <property type="molecule type" value="Genomic_DNA"/>
</dbReference>
<dbReference type="PANTHER" id="PTHR43433:SF5">
    <property type="entry name" value="AB HYDROLASE-1 DOMAIN-CONTAINING PROTEIN"/>
    <property type="match status" value="1"/>
</dbReference>
<dbReference type="InterPro" id="IPR029058">
    <property type="entry name" value="AB_hydrolase_fold"/>
</dbReference>
<keyword evidence="3" id="KW-0378">Hydrolase</keyword>
<dbReference type="GO" id="GO:0047570">
    <property type="term" value="F:3-oxoadipate enol-lactonase activity"/>
    <property type="evidence" value="ECO:0007669"/>
    <property type="project" value="UniProtKB-EC"/>
</dbReference>
<gene>
    <name evidence="3" type="primary">dehH1</name>
    <name evidence="2" type="synonym">mhpC_2</name>
    <name evidence="2" type="ORF">Lqua_2653</name>
    <name evidence="3" type="ORF">NCTC12376_00057</name>
</gene>
<dbReference type="STRING" id="45072.Lqua_2653"/>
<dbReference type="Proteomes" id="UP000054639">
    <property type="component" value="Unassembled WGS sequence"/>
</dbReference>
<reference evidence="3 5" key="2">
    <citation type="submission" date="2018-06" db="EMBL/GenBank/DDBJ databases">
        <authorList>
            <consortium name="Pathogen Informatics"/>
            <person name="Doyle S."/>
        </authorList>
    </citation>
    <scope>NUCLEOTIDE SEQUENCE [LARGE SCALE GENOMIC DNA]</scope>
    <source>
        <strain evidence="3 5">NCTC12376</strain>
    </source>
</reference>
<dbReference type="PANTHER" id="PTHR43433">
    <property type="entry name" value="HYDROLASE, ALPHA/BETA FOLD FAMILY PROTEIN"/>
    <property type="match status" value="1"/>
</dbReference>
<accession>A0A378KS10</accession>
<proteinExistence type="predicted"/>
<protein>
    <submittedName>
        <fullName evidence="2">Lipolytic enzyme</fullName>
    </submittedName>
    <submittedName>
        <fullName evidence="3">Lipolytic protein</fullName>
        <ecNumber evidence="3">3.1.1.24</ecNumber>
        <ecNumber evidence="3">3.8.1.3</ecNumber>
    </submittedName>
</protein>
<dbReference type="RefSeq" id="WP_058474791.1">
    <property type="nucleotide sequence ID" value="NZ_CAAAIL010000002.1"/>
</dbReference>
<evidence type="ECO:0000313" key="2">
    <source>
        <dbReference type="EMBL" id="KTD44818.1"/>
    </source>
</evidence>
<dbReference type="EC" id="3.8.1.3" evidence="3"/>
<dbReference type="PRINTS" id="PR00111">
    <property type="entry name" value="ABHYDROLASE"/>
</dbReference>
<dbReference type="SUPFAM" id="SSF53474">
    <property type="entry name" value="alpha/beta-Hydrolases"/>
    <property type="match status" value="1"/>
</dbReference>
<dbReference type="Gene3D" id="3.40.50.1820">
    <property type="entry name" value="alpha/beta hydrolase"/>
    <property type="match status" value="1"/>
</dbReference>
<dbReference type="OrthoDB" id="7057597at2"/>
<evidence type="ECO:0000313" key="3">
    <source>
        <dbReference type="EMBL" id="STY16277.1"/>
    </source>
</evidence>
<evidence type="ECO:0000313" key="5">
    <source>
        <dbReference type="Proteomes" id="UP000254230"/>
    </source>
</evidence>
<dbReference type="EC" id="3.1.1.24" evidence="3"/>
<dbReference type="Pfam" id="PF00561">
    <property type="entry name" value="Abhydrolase_1"/>
    <property type="match status" value="1"/>
</dbReference>
<name>A0A378KS10_9GAMM</name>
<keyword evidence="4" id="KW-1185">Reference proteome</keyword>
<dbReference type="InterPro" id="IPR000073">
    <property type="entry name" value="AB_hydrolase_1"/>
</dbReference>
<dbReference type="Proteomes" id="UP000254230">
    <property type="component" value="Unassembled WGS sequence"/>
</dbReference>
<evidence type="ECO:0000259" key="1">
    <source>
        <dbReference type="Pfam" id="PF00561"/>
    </source>
</evidence>
<dbReference type="InterPro" id="IPR050471">
    <property type="entry name" value="AB_hydrolase"/>
</dbReference>
<dbReference type="AlphaFoldDB" id="A0A378KS10"/>
<organism evidence="3 5">
    <name type="scientific">Legionella quateirensis</name>
    <dbReference type="NCBI Taxonomy" id="45072"/>
    <lineage>
        <taxon>Bacteria</taxon>
        <taxon>Pseudomonadati</taxon>
        <taxon>Pseudomonadota</taxon>
        <taxon>Gammaproteobacteria</taxon>
        <taxon>Legionellales</taxon>
        <taxon>Legionellaceae</taxon>
        <taxon>Legionella</taxon>
    </lineage>
</organism>
<dbReference type="EMBL" id="LNYR01000038">
    <property type="protein sequence ID" value="KTD44818.1"/>
    <property type="molecule type" value="Genomic_DNA"/>
</dbReference>
<sequence>MPIIKANGIDVYYELHGSGQPLVLIAGYTGDHTFWKFMLGDLAQHFKVLIFDNRAIGQTHDSGSDFSLEDMAQDTLSLINELGIEKPHILGQSMGGAIAQLIAKNHPQHVKRLIILNSVAKFNVRTHKTLENLFKLRQANVSFDLFIDTALTWFLSSDYLANPQYIKAFKEDLINNPFPQSIEDQERQFKALLPFDSRNWIKDIIAPTLVISAEEDIVALPEECINLAKGIPNAQLKLIPGGHSSPVEQATKVNHLIQHFLTE</sequence>
<reference evidence="2 4" key="1">
    <citation type="submission" date="2015-11" db="EMBL/GenBank/DDBJ databases">
        <title>Genomic analysis of 38 Legionella species identifies large and diverse effector repertoires.</title>
        <authorList>
            <person name="Burstein D."/>
            <person name="Amaro F."/>
            <person name="Zusman T."/>
            <person name="Lifshitz Z."/>
            <person name="Cohen O."/>
            <person name="Gilbert J.A."/>
            <person name="Pupko T."/>
            <person name="Shuman H.A."/>
            <person name="Segal G."/>
        </authorList>
    </citation>
    <scope>NUCLEOTIDE SEQUENCE [LARGE SCALE GENOMIC DNA]</scope>
    <source>
        <strain evidence="2 4">ATCC 49507</strain>
    </source>
</reference>